<evidence type="ECO:0000313" key="2">
    <source>
        <dbReference type="Proteomes" id="UP000008367"/>
    </source>
</evidence>
<protein>
    <submittedName>
        <fullName evidence="1">Uncharacterized protein</fullName>
    </submittedName>
</protein>
<name>A0A454CPE1_VIBHA</name>
<sequence>MIGIFFSFALAIALLMLFSVASLF</sequence>
<gene>
    <name evidence="1" type="ORF">VCHENC02_5811</name>
</gene>
<accession>A0A454CPE1</accession>
<proteinExistence type="predicted"/>
<evidence type="ECO:0000313" key="1">
    <source>
        <dbReference type="EMBL" id="EKM28276.1"/>
    </source>
</evidence>
<dbReference type="Proteomes" id="UP000008367">
    <property type="component" value="Unassembled WGS sequence"/>
</dbReference>
<reference evidence="1 2" key="1">
    <citation type="submission" date="2012-10" db="EMBL/GenBank/DDBJ databases">
        <title>Genome sequence of Vibrio Cholerae HENC-02.</title>
        <authorList>
            <person name="Eppinger M."/>
            <person name="Hasan N.A."/>
            <person name="Sengamalay N."/>
            <person name="Hine E."/>
            <person name="Su Q."/>
            <person name="Daugherty S.C."/>
            <person name="Young S."/>
            <person name="Sadzewicz L."/>
            <person name="Tallon L."/>
            <person name="Cebula T.A."/>
            <person name="Ravel J."/>
            <person name="Colwell R.R."/>
        </authorList>
    </citation>
    <scope>NUCLEOTIDE SEQUENCE [LARGE SCALE GENOMIC DNA]</scope>
    <source>
        <strain evidence="1 2">HENC-02</strain>
    </source>
</reference>
<feature type="non-terminal residue" evidence="1">
    <location>
        <position position="24"/>
    </location>
</feature>
<dbReference type="EMBL" id="AJSR01002601">
    <property type="protein sequence ID" value="EKM28276.1"/>
    <property type="molecule type" value="Genomic_DNA"/>
</dbReference>
<organism evidence="1 2">
    <name type="scientific">Vibrio harveyi</name>
    <name type="common">Beneckea harveyi</name>
    <dbReference type="NCBI Taxonomy" id="669"/>
    <lineage>
        <taxon>Bacteria</taxon>
        <taxon>Pseudomonadati</taxon>
        <taxon>Pseudomonadota</taxon>
        <taxon>Gammaproteobacteria</taxon>
        <taxon>Vibrionales</taxon>
        <taxon>Vibrionaceae</taxon>
        <taxon>Vibrio</taxon>
    </lineage>
</organism>
<comment type="caution">
    <text evidence="1">The sequence shown here is derived from an EMBL/GenBank/DDBJ whole genome shotgun (WGS) entry which is preliminary data.</text>
</comment>
<dbReference type="AlphaFoldDB" id="A0A454CPE1"/>